<organism evidence="2 3">
    <name type="scientific">Lactobacillus colini</name>
    <dbReference type="NCBI Taxonomy" id="1819254"/>
    <lineage>
        <taxon>Bacteria</taxon>
        <taxon>Bacillati</taxon>
        <taxon>Bacillota</taxon>
        <taxon>Bacilli</taxon>
        <taxon>Lactobacillales</taxon>
        <taxon>Lactobacillaceae</taxon>
        <taxon>Lactobacillus</taxon>
    </lineage>
</organism>
<dbReference type="RefSeq" id="WP_209687551.1">
    <property type="nucleotide sequence ID" value="NZ_JAGGLU010000015.1"/>
</dbReference>
<feature type="non-terminal residue" evidence="2">
    <location>
        <position position="75"/>
    </location>
</feature>
<dbReference type="EMBL" id="JAGGLU010000015">
    <property type="protein sequence ID" value="MBP2058836.1"/>
    <property type="molecule type" value="Genomic_DNA"/>
</dbReference>
<keyword evidence="3" id="KW-1185">Reference proteome</keyword>
<evidence type="ECO:0000313" key="2">
    <source>
        <dbReference type="EMBL" id="MBP2058836.1"/>
    </source>
</evidence>
<dbReference type="GO" id="GO:0016301">
    <property type="term" value="F:kinase activity"/>
    <property type="evidence" value="ECO:0007669"/>
    <property type="project" value="UniProtKB-KW"/>
</dbReference>
<comment type="similarity">
    <text evidence="1">Belongs to the ROK (NagC/XylR) family.</text>
</comment>
<reference evidence="2 3" key="1">
    <citation type="submission" date="2021-03" db="EMBL/GenBank/DDBJ databases">
        <title>Genomic Encyclopedia of Type Strains, Phase IV (KMG-IV): sequencing the most valuable type-strain genomes for metagenomic binning, comparative biology and taxonomic classification.</title>
        <authorList>
            <person name="Goeker M."/>
        </authorList>
    </citation>
    <scope>NUCLEOTIDE SEQUENCE [LARGE SCALE GENOMIC DNA]</scope>
    <source>
        <strain evidence="2 3">DSM 101872</strain>
    </source>
</reference>
<dbReference type="Pfam" id="PF00480">
    <property type="entry name" value="ROK"/>
    <property type="match status" value="1"/>
</dbReference>
<dbReference type="Proteomes" id="UP001519292">
    <property type="component" value="Unassembled WGS sequence"/>
</dbReference>
<gene>
    <name evidence="2" type="ORF">J2Z60_002027</name>
</gene>
<comment type="caution">
    <text evidence="2">The sequence shown here is derived from an EMBL/GenBank/DDBJ whole genome shotgun (WGS) entry which is preliminary data.</text>
</comment>
<evidence type="ECO:0000256" key="1">
    <source>
        <dbReference type="ARBA" id="ARBA00006479"/>
    </source>
</evidence>
<accession>A0ABS4MGM3</accession>
<dbReference type="InterPro" id="IPR000600">
    <property type="entry name" value="ROK"/>
</dbReference>
<protein>
    <submittedName>
        <fullName evidence="2">NBD/HSP70 family sugar kinase</fullName>
    </submittedName>
</protein>
<dbReference type="InterPro" id="IPR043129">
    <property type="entry name" value="ATPase_NBD"/>
</dbReference>
<dbReference type="SUPFAM" id="SSF53067">
    <property type="entry name" value="Actin-like ATPase domain"/>
    <property type="match status" value="1"/>
</dbReference>
<sequence>MTENKYVGSIEAGGTKFIVAVQDVDSGKIIAQDRISTQDPKKTLEQSAAFFKENPVNALGIGTFGPIDINENSRT</sequence>
<evidence type="ECO:0000313" key="3">
    <source>
        <dbReference type="Proteomes" id="UP001519292"/>
    </source>
</evidence>
<name>A0ABS4MGM3_9LACO</name>
<keyword evidence="2" id="KW-0808">Transferase</keyword>
<keyword evidence="2" id="KW-0418">Kinase</keyword>
<dbReference type="Gene3D" id="3.30.420.40">
    <property type="match status" value="1"/>
</dbReference>
<proteinExistence type="inferred from homology"/>